<dbReference type="EMBL" id="JBHSFW010000001">
    <property type="protein sequence ID" value="MFC4618500.1"/>
    <property type="molecule type" value="Genomic_DNA"/>
</dbReference>
<keyword evidence="6 10" id="KW-1133">Transmembrane helix</keyword>
<dbReference type="Pfam" id="PF00884">
    <property type="entry name" value="Sulfatase"/>
    <property type="match status" value="1"/>
</dbReference>
<evidence type="ECO:0000256" key="4">
    <source>
        <dbReference type="ARBA" id="ARBA00022475"/>
    </source>
</evidence>
<evidence type="ECO:0000256" key="1">
    <source>
        <dbReference type="ARBA" id="ARBA00004651"/>
    </source>
</evidence>
<sequence length="670" mass="77080">MNLLKIGKKLMHRKMAFFFIAVILFWIKSYIVYLSEFDLGIQNGMQKFLLFINPISSALIFLGIGLFFKGRKQYIVTILIDLFLTLVLYGNIVFYRFYNDFLTLPLLFQTKNFGDVSGNLPDLMKTHDILYFVDILILIALVVFRVVKPHKRLAWHSVGSVFAAGIIFFAVNLGLAEADRPQLLSRTFDRNYIVKYLGAYNYTIYDIIQDVRSNAQSAMADSSDVTDVLNYTTANYSEPNKKYFGKAKGDNVIYISLESLQNFMIDYKLNGQEVMPFLHSLTKDDHTFYFDNFFHQTGQGKTSDAEFLMENSMFPLPQGSVFYMKANNTYEAAPEILKSKGYTSAVFHGNYKSFWNRDMMYKSLGYDKFFDARYYDMQPENVINYGMEDKPYFKESMPMLKGLKQPFYTKFITLSNHFAFHLDKEDIDFPAGDFGDSVVNHYFQTAHYLDEAIKQFFDDLKASGLYDNTIIVMYGDHYGISENHNNAMSKVMGKEITPFENAQLQRVPLFIHVPDVKSPGKPIHTYGGEVDVRPTLMHLLGVDTKDYIEFGSDLLSPQHHEVVPFRDGSFVTPKYTYVKGKCYLNATGEETDAKQCEADDQTAKKMLEMSDKVVYGDLLRFYKPNGFEPVDKSKIDYRQVVQDKDMPPSAIPHYDKKNQVQPSDLQGSDG</sequence>
<accession>A0ABV9GPC3</accession>
<feature type="transmembrane region" description="Helical" evidence="10">
    <location>
        <begin position="75"/>
        <end position="98"/>
    </location>
</feature>
<dbReference type="Proteomes" id="UP001596022">
    <property type="component" value="Unassembled WGS sequence"/>
</dbReference>
<feature type="transmembrane region" description="Helical" evidence="10">
    <location>
        <begin position="48"/>
        <end position="68"/>
    </location>
</feature>
<evidence type="ECO:0000256" key="8">
    <source>
        <dbReference type="PIRNR" id="PIRNR005091"/>
    </source>
</evidence>
<evidence type="ECO:0000256" key="3">
    <source>
        <dbReference type="ARBA" id="ARBA00009983"/>
    </source>
</evidence>
<dbReference type="InterPro" id="IPR050448">
    <property type="entry name" value="OpgB/LTA_synthase_biosynth"/>
</dbReference>
<feature type="compositionally biased region" description="Polar residues" evidence="9">
    <location>
        <begin position="659"/>
        <end position="670"/>
    </location>
</feature>
<feature type="transmembrane region" description="Helical" evidence="10">
    <location>
        <begin position="15"/>
        <end position="33"/>
    </location>
</feature>
<feature type="region of interest" description="Disordered" evidence="9">
    <location>
        <begin position="642"/>
        <end position="670"/>
    </location>
</feature>
<comment type="caution">
    <text evidence="12">The sequence shown here is derived from an EMBL/GenBank/DDBJ whole genome shotgun (WGS) entry which is preliminary data.</text>
</comment>
<dbReference type="EC" id="2.7.8.-" evidence="12"/>
<feature type="transmembrane region" description="Helical" evidence="10">
    <location>
        <begin position="154"/>
        <end position="175"/>
    </location>
</feature>
<feature type="transmembrane region" description="Helical" evidence="10">
    <location>
        <begin position="129"/>
        <end position="147"/>
    </location>
</feature>
<evidence type="ECO:0000313" key="13">
    <source>
        <dbReference type="Proteomes" id="UP001596022"/>
    </source>
</evidence>
<feature type="domain" description="Sulfatase N-terminal" evidence="11">
    <location>
        <begin position="251"/>
        <end position="542"/>
    </location>
</feature>
<proteinExistence type="inferred from homology"/>
<evidence type="ECO:0000256" key="2">
    <source>
        <dbReference type="ARBA" id="ARBA00004936"/>
    </source>
</evidence>
<dbReference type="InterPro" id="IPR000917">
    <property type="entry name" value="Sulfatase_N"/>
</dbReference>
<dbReference type="GO" id="GO:0016740">
    <property type="term" value="F:transferase activity"/>
    <property type="evidence" value="ECO:0007669"/>
    <property type="project" value="UniProtKB-KW"/>
</dbReference>
<protein>
    <submittedName>
        <fullName evidence="12">LTA synthase family protein</fullName>
        <ecNumber evidence="12">2.7.8.-</ecNumber>
    </submittedName>
</protein>
<dbReference type="PIRSF" id="PIRSF005091">
    <property type="entry name" value="Mmb_sulf_HI1246"/>
    <property type="match status" value="1"/>
</dbReference>
<comment type="similarity">
    <text evidence="3 8">Belongs to the LTA synthase family.</text>
</comment>
<keyword evidence="13" id="KW-1185">Reference proteome</keyword>
<gene>
    <name evidence="12" type="ORF">ACFO4N_07100</name>
</gene>
<evidence type="ECO:0000256" key="7">
    <source>
        <dbReference type="ARBA" id="ARBA00023136"/>
    </source>
</evidence>
<evidence type="ECO:0000256" key="10">
    <source>
        <dbReference type="SAM" id="Phobius"/>
    </source>
</evidence>
<dbReference type="Gene3D" id="3.40.720.10">
    <property type="entry name" value="Alkaline Phosphatase, subunit A"/>
    <property type="match status" value="1"/>
</dbReference>
<reference evidence="13" key="1">
    <citation type="journal article" date="2019" name="Int. J. Syst. Evol. Microbiol.">
        <title>The Global Catalogue of Microorganisms (GCM) 10K type strain sequencing project: providing services to taxonomists for standard genome sequencing and annotation.</title>
        <authorList>
            <consortium name="The Broad Institute Genomics Platform"/>
            <consortium name="The Broad Institute Genome Sequencing Center for Infectious Disease"/>
            <person name="Wu L."/>
            <person name="Ma J."/>
        </authorList>
    </citation>
    <scope>NUCLEOTIDE SEQUENCE [LARGE SCALE GENOMIC DNA]</scope>
    <source>
        <strain evidence="13">CGMCC 1.16306</strain>
    </source>
</reference>
<keyword evidence="12" id="KW-0808">Transferase</keyword>
<dbReference type="RefSeq" id="WP_376845482.1">
    <property type="nucleotide sequence ID" value="NZ_JBHSFW010000001.1"/>
</dbReference>
<dbReference type="SUPFAM" id="SSF53649">
    <property type="entry name" value="Alkaline phosphatase-like"/>
    <property type="match status" value="1"/>
</dbReference>
<evidence type="ECO:0000313" key="12">
    <source>
        <dbReference type="EMBL" id="MFC4618500.1"/>
    </source>
</evidence>
<keyword evidence="7 8" id="KW-0472">Membrane</keyword>
<dbReference type="PANTHER" id="PTHR47371">
    <property type="entry name" value="LIPOTEICHOIC ACID SYNTHASE"/>
    <property type="match status" value="1"/>
</dbReference>
<evidence type="ECO:0000256" key="5">
    <source>
        <dbReference type="ARBA" id="ARBA00022692"/>
    </source>
</evidence>
<comment type="subcellular location">
    <subcellularLocation>
        <location evidence="1">Cell membrane</location>
        <topology evidence="1">Multi-pass membrane protein</topology>
    </subcellularLocation>
</comment>
<keyword evidence="5 10" id="KW-0812">Transmembrane</keyword>
<dbReference type="InterPro" id="IPR012160">
    <property type="entry name" value="LtaS-like"/>
</dbReference>
<dbReference type="InterPro" id="IPR017850">
    <property type="entry name" value="Alkaline_phosphatase_core_sf"/>
</dbReference>
<evidence type="ECO:0000259" key="11">
    <source>
        <dbReference type="Pfam" id="PF00884"/>
    </source>
</evidence>
<comment type="pathway">
    <text evidence="2">Cell wall biogenesis; lipoteichoic acid biosynthesis.</text>
</comment>
<dbReference type="Gene3D" id="3.30.1120.170">
    <property type="match status" value="1"/>
</dbReference>
<name>A0ABV9GPC3_9BACL</name>
<keyword evidence="4 8" id="KW-1003">Cell membrane</keyword>
<evidence type="ECO:0000256" key="9">
    <source>
        <dbReference type="SAM" id="MobiDB-lite"/>
    </source>
</evidence>
<organism evidence="12 13">
    <name type="scientific">Camelliibacillus cellulosilyticus</name>
    <dbReference type="NCBI Taxonomy" id="2174486"/>
    <lineage>
        <taxon>Bacteria</taxon>
        <taxon>Bacillati</taxon>
        <taxon>Bacillota</taxon>
        <taxon>Bacilli</taxon>
        <taxon>Bacillales</taxon>
        <taxon>Sporolactobacillaceae</taxon>
        <taxon>Camelliibacillus</taxon>
    </lineage>
</organism>
<dbReference type="CDD" id="cd16015">
    <property type="entry name" value="LTA_synthase"/>
    <property type="match status" value="1"/>
</dbReference>
<evidence type="ECO:0000256" key="6">
    <source>
        <dbReference type="ARBA" id="ARBA00022989"/>
    </source>
</evidence>
<dbReference type="PANTHER" id="PTHR47371:SF3">
    <property type="entry name" value="PHOSPHOGLYCEROL TRANSFERASE I"/>
    <property type="match status" value="1"/>
</dbReference>